<keyword evidence="2" id="KW-0238">DNA-binding</keyword>
<evidence type="ECO:0000313" key="5">
    <source>
        <dbReference type="EMBL" id="GJD50524.1"/>
    </source>
</evidence>
<evidence type="ECO:0000313" key="6">
    <source>
        <dbReference type="Proteomes" id="UP001055167"/>
    </source>
</evidence>
<dbReference type="InterPro" id="IPR036390">
    <property type="entry name" value="WH_DNA-bd_sf"/>
</dbReference>
<dbReference type="RefSeq" id="WP_128562672.1">
    <property type="nucleotide sequence ID" value="NZ_BPQH01000009.1"/>
</dbReference>
<dbReference type="PANTHER" id="PTHR33154">
    <property type="entry name" value="TRANSCRIPTIONAL REGULATOR, ARSR FAMILY"/>
    <property type="match status" value="1"/>
</dbReference>
<dbReference type="PROSITE" id="PS50987">
    <property type="entry name" value="HTH_ARSR_2"/>
    <property type="match status" value="1"/>
</dbReference>
<dbReference type="SUPFAM" id="SSF46785">
    <property type="entry name" value="Winged helix' DNA-binding domain"/>
    <property type="match status" value="1"/>
</dbReference>
<dbReference type="Pfam" id="PF12840">
    <property type="entry name" value="HTH_20"/>
    <property type="match status" value="1"/>
</dbReference>
<keyword evidence="3" id="KW-0804">Transcription</keyword>
<sequence length="103" mass="11313">MANTQAFLAIAALGDPTRRQIFERLAHGPSPVGELASTMAVSRPAVSQHLRILKEASLVTETAQGTRRIYRIDQRGISAIHAWLDERWAETLNAAGSTLDQDF</sequence>
<keyword evidence="1" id="KW-0805">Transcription regulation</keyword>
<name>A0ABQ4R0Y6_9HYPH</name>
<dbReference type="Proteomes" id="UP001055167">
    <property type="component" value="Unassembled WGS sequence"/>
</dbReference>
<evidence type="ECO:0000256" key="3">
    <source>
        <dbReference type="ARBA" id="ARBA00023163"/>
    </source>
</evidence>
<gene>
    <name evidence="5" type="ORF">OPKNFCMD_3267</name>
</gene>
<dbReference type="InterPro" id="IPR001845">
    <property type="entry name" value="HTH_ArsR_DNA-bd_dom"/>
</dbReference>
<accession>A0ABQ4R0Y6</accession>
<proteinExistence type="predicted"/>
<dbReference type="InterPro" id="IPR036388">
    <property type="entry name" value="WH-like_DNA-bd_sf"/>
</dbReference>
<dbReference type="EMBL" id="BPQH01000009">
    <property type="protein sequence ID" value="GJD50524.1"/>
    <property type="molecule type" value="Genomic_DNA"/>
</dbReference>
<comment type="caution">
    <text evidence="5">The sequence shown here is derived from an EMBL/GenBank/DDBJ whole genome shotgun (WGS) entry which is preliminary data.</text>
</comment>
<dbReference type="SMART" id="SM00418">
    <property type="entry name" value="HTH_ARSR"/>
    <property type="match status" value="1"/>
</dbReference>
<feature type="domain" description="HTH arsR-type" evidence="4">
    <location>
        <begin position="1"/>
        <end position="92"/>
    </location>
</feature>
<dbReference type="NCBIfam" id="NF033788">
    <property type="entry name" value="HTH_metalloreg"/>
    <property type="match status" value="1"/>
</dbReference>
<reference evidence="5" key="1">
    <citation type="journal article" date="2021" name="Front. Microbiol.">
        <title>Comprehensive Comparative Genomics and Phenotyping of Methylobacterium Species.</title>
        <authorList>
            <person name="Alessa O."/>
            <person name="Ogura Y."/>
            <person name="Fujitani Y."/>
            <person name="Takami H."/>
            <person name="Hayashi T."/>
            <person name="Sahin N."/>
            <person name="Tani A."/>
        </authorList>
    </citation>
    <scope>NUCLEOTIDE SEQUENCE</scope>
    <source>
        <strain evidence="5">KCTC 52305</strain>
    </source>
</reference>
<evidence type="ECO:0000256" key="1">
    <source>
        <dbReference type="ARBA" id="ARBA00023015"/>
    </source>
</evidence>
<dbReference type="PANTHER" id="PTHR33154:SF33">
    <property type="entry name" value="TRANSCRIPTIONAL REPRESSOR SDPR"/>
    <property type="match status" value="1"/>
</dbReference>
<dbReference type="InterPro" id="IPR051081">
    <property type="entry name" value="HTH_MetalResp_TranReg"/>
</dbReference>
<dbReference type="CDD" id="cd00090">
    <property type="entry name" value="HTH_ARSR"/>
    <property type="match status" value="1"/>
</dbReference>
<evidence type="ECO:0000259" key="4">
    <source>
        <dbReference type="PROSITE" id="PS50987"/>
    </source>
</evidence>
<dbReference type="Gene3D" id="1.10.10.10">
    <property type="entry name" value="Winged helix-like DNA-binding domain superfamily/Winged helix DNA-binding domain"/>
    <property type="match status" value="1"/>
</dbReference>
<organism evidence="5 6">
    <name type="scientific">Methylobacterium crusticola</name>
    <dbReference type="NCBI Taxonomy" id="1697972"/>
    <lineage>
        <taxon>Bacteria</taxon>
        <taxon>Pseudomonadati</taxon>
        <taxon>Pseudomonadota</taxon>
        <taxon>Alphaproteobacteria</taxon>
        <taxon>Hyphomicrobiales</taxon>
        <taxon>Methylobacteriaceae</taxon>
        <taxon>Methylobacterium</taxon>
    </lineage>
</organism>
<dbReference type="InterPro" id="IPR011991">
    <property type="entry name" value="ArsR-like_HTH"/>
</dbReference>
<protein>
    <submittedName>
        <fullName evidence="5">HTH-type transcriptional regulator</fullName>
    </submittedName>
</protein>
<keyword evidence="6" id="KW-1185">Reference proteome</keyword>
<evidence type="ECO:0000256" key="2">
    <source>
        <dbReference type="ARBA" id="ARBA00023125"/>
    </source>
</evidence>
<dbReference type="PRINTS" id="PR00778">
    <property type="entry name" value="HTHARSR"/>
</dbReference>
<reference evidence="5" key="2">
    <citation type="submission" date="2021-08" db="EMBL/GenBank/DDBJ databases">
        <authorList>
            <person name="Tani A."/>
            <person name="Ola A."/>
            <person name="Ogura Y."/>
            <person name="Katsura K."/>
            <person name="Hayashi T."/>
        </authorList>
    </citation>
    <scope>NUCLEOTIDE SEQUENCE</scope>
    <source>
        <strain evidence="5">KCTC 52305</strain>
    </source>
</reference>